<dbReference type="GeneID" id="57964833"/>
<name>A0A829VZH9_9FIRM</name>
<organism evidence="2 4">
    <name type="scientific">Enterocloster clostridioformis</name>
    <dbReference type="NCBI Taxonomy" id="1531"/>
    <lineage>
        <taxon>Bacteria</taxon>
        <taxon>Bacillati</taxon>
        <taxon>Bacillota</taxon>
        <taxon>Clostridia</taxon>
        <taxon>Lachnospirales</taxon>
        <taxon>Lachnospiraceae</taxon>
        <taxon>Enterocloster</taxon>
    </lineage>
</organism>
<dbReference type="RefSeq" id="WP_002588791.1">
    <property type="nucleotide sequence ID" value="NZ_BJLB01000001.1"/>
</dbReference>
<evidence type="ECO:0000256" key="1">
    <source>
        <dbReference type="SAM" id="MobiDB-lite"/>
    </source>
</evidence>
<evidence type="ECO:0000313" key="5">
    <source>
        <dbReference type="Proteomes" id="UP000501069"/>
    </source>
</evidence>
<dbReference type="EMBL" id="CP050964">
    <property type="protein sequence ID" value="QIX93851.1"/>
    <property type="molecule type" value="Genomic_DNA"/>
</dbReference>
<evidence type="ECO:0000313" key="2">
    <source>
        <dbReference type="EMBL" id="GEA37689.1"/>
    </source>
</evidence>
<gene>
    <name evidence="2" type="ORF">Ccl03g_34020</name>
    <name evidence="3" type="ORF">FOC47_26895</name>
</gene>
<evidence type="ECO:0000313" key="4">
    <source>
        <dbReference type="Proteomes" id="UP000315200"/>
    </source>
</evidence>
<reference evidence="3 5" key="2">
    <citation type="submission" date="2019-11" db="EMBL/GenBank/DDBJ databases">
        <title>FDA dAtabase for Regulatory Grade micrObial Sequences (FDA-ARGOS): Supporting development and validation of Infectious Disease Dx tests.</title>
        <authorList>
            <person name="Turner S."/>
            <person name="Byrd R."/>
            <person name="Tallon L."/>
            <person name="Sadzewicz L."/>
            <person name="Vavikolanu K."/>
            <person name="Mehta A."/>
            <person name="Aluvathingal J."/>
            <person name="Nadendla S."/>
            <person name="Myers T."/>
            <person name="Yan Y."/>
            <person name="Sichtig H."/>
        </authorList>
    </citation>
    <scope>NUCLEOTIDE SEQUENCE [LARGE SCALE GENOMIC DNA]</scope>
    <source>
        <strain evidence="3 5">FDAARGOS_739</strain>
    </source>
</reference>
<dbReference type="EMBL" id="BJLB01000001">
    <property type="protein sequence ID" value="GEA37689.1"/>
    <property type="molecule type" value="Genomic_DNA"/>
</dbReference>
<evidence type="ECO:0000313" key="3">
    <source>
        <dbReference type="EMBL" id="QIX93851.1"/>
    </source>
</evidence>
<protein>
    <submittedName>
        <fullName evidence="2">Uncharacterized protein</fullName>
    </submittedName>
</protein>
<dbReference type="AlphaFoldDB" id="A0A829VZH9"/>
<feature type="compositionally biased region" description="Polar residues" evidence="1">
    <location>
        <begin position="127"/>
        <end position="140"/>
    </location>
</feature>
<dbReference type="Proteomes" id="UP000315200">
    <property type="component" value="Unassembled WGS sequence"/>
</dbReference>
<proteinExistence type="predicted"/>
<feature type="region of interest" description="Disordered" evidence="1">
    <location>
        <begin position="127"/>
        <end position="149"/>
    </location>
</feature>
<dbReference type="Proteomes" id="UP000501069">
    <property type="component" value="Chromosome"/>
</dbReference>
<accession>A0A829VZH9</accession>
<sequence length="222" mass="23544">MKFNFVSFENAKELVLQIKALIISHTSNSTIHTSQTEKTKWNTITNKVDKVTGKGLSTNDYTTTEKNKLAGISPGAEVNVQSDWSVTDTESDSYIKNKPTSMPASDVPAWAKASSKPSYVWSEIGSKPSTFPPSSHTHNYAGSSSVGGAATSATKLSTARKIGDANFDGTANITLSQIGAATSEQVSQLQETVNHIIASHAIDGGDLMNTEPAENVYDGGSL</sequence>
<reference evidence="2 4" key="1">
    <citation type="submission" date="2019-06" db="EMBL/GenBank/DDBJ databases">
        <title>Draft genome sequence of [Clostridium] clostridioforme NBRC 113352.</title>
        <authorList>
            <person name="Miura T."/>
            <person name="Furukawa M."/>
            <person name="Shimamura M."/>
            <person name="Ohyama Y."/>
            <person name="Yamazoe A."/>
            <person name="Kawasaki H."/>
        </authorList>
    </citation>
    <scope>NUCLEOTIDE SEQUENCE [LARGE SCALE GENOMIC DNA]</scope>
    <source>
        <strain evidence="2 4">NBRC 113352</strain>
    </source>
</reference>